<evidence type="ECO:0000313" key="2">
    <source>
        <dbReference type="EMBL" id="ERN52643.1"/>
    </source>
</evidence>
<dbReference type="AlphaFoldDB" id="U6SM07"/>
<evidence type="ECO:0000256" key="1">
    <source>
        <dbReference type="SAM" id="MobiDB-lite"/>
    </source>
</evidence>
<accession>U6SM07</accession>
<reference evidence="2 3" key="1">
    <citation type="journal article" date="2013" name="Genome Announc.">
        <title>Genome Sequence of the Extreme Obligate Alkaliphile Bacillus marmarensis Strain DSM 21297.</title>
        <authorList>
            <person name="Wernick D.G."/>
            <person name="Choi K.Y."/>
            <person name="Tat C.A."/>
            <person name="Lafontaine Rivera J.G."/>
            <person name="Liao J.C."/>
        </authorList>
    </citation>
    <scope>NUCLEOTIDE SEQUENCE [LARGE SCALE GENOMIC DNA]</scope>
    <source>
        <strain evidence="2 3">DSM 21297</strain>
    </source>
</reference>
<sequence length="34" mass="4015">MWKKILKSIRQQPTKPSSCCKIDIKEVSQQPKEK</sequence>
<dbReference type="Proteomes" id="UP000017170">
    <property type="component" value="Unassembled WGS sequence"/>
</dbReference>
<name>U6SM07_9BACI</name>
<comment type="caution">
    <text evidence="2">The sequence shown here is derived from an EMBL/GenBank/DDBJ whole genome shotgun (WGS) entry which is preliminary data.</text>
</comment>
<evidence type="ECO:0000313" key="3">
    <source>
        <dbReference type="Proteomes" id="UP000017170"/>
    </source>
</evidence>
<proteinExistence type="predicted"/>
<dbReference type="EMBL" id="ATAE01000033">
    <property type="protein sequence ID" value="ERN52643.1"/>
    <property type="molecule type" value="Genomic_DNA"/>
</dbReference>
<feature type="region of interest" description="Disordered" evidence="1">
    <location>
        <begin position="1"/>
        <end position="34"/>
    </location>
</feature>
<feature type="compositionally biased region" description="Basic and acidic residues" evidence="1">
    <location>
        <begin position="22"/>
        <end position="34"/>
    </location>
</feature>
<protein>
    <submittedName>
        <fullName evidence="2">Uncharacterized protein</fullName>
    </submittedName>
</protein>
<keyword evidence="3" id="KW-1185">Reference proteome</keyword>
<organism evidence="2 3">
    <name type="scientific">Alkalihalophilus marmarensis DSM 21297</name>
    <dbReference type="NCBI Taxonomy" id="1188261"/>
    <lineage>
        <taxon>Bacteria</taxon>
        <taxon>Bacillati</taxon>
        <taxon>Bacillota</taxon>
        <taxon>Bacilli</taxon>
        <taxon>Bacillales</taxon>
        <taxon>Bacillaceae</taxon>
        <taxon>Alkalihalophilus</taxon>
    </lineage>
</organism>
<gene>
    <name evidence="2" type="ORF">A33I_15320</name>
</gene>